<evidence type="ECO:0000313" key="4">
    <source>
        <dbReference type="EMBL" id="EIE23171.1"/>
    </source>
</evidence>
<dbReference type="PANTHER" id="PTHR13393">
    <property type="entry name" value="SAM-DEPENDENT METHYLTRANSFERASE"/>
    <property type="match status" value="1"/>
</dbReference>
<evidence type="ECO:0008006" key="6">
    <source>
        <dbReference type="Google" id="ProtNLM"/>
    </source>
</evidence>
<evidence type="ECO:0000256" key="1">
    <source>
        <dbReference type="ARBA" id="ARBA00022603"/>
    </source>
</evidence>
<dbReference type="AlphaFoldDB" id="I0YXQ2"/>
<dbReference type="eggNOG" id="KOG2912">
    <property type="taxonomic scope" value="Eukaryota"/>
</dbReference>
<organism evidence="4 5">
    <name type="scientific">Coccomyxa subellipsoidea (strain C-169)</name>
    <name type="common">Green microalga</name>
    <dbReference type="NCBI Taxonomy" id="574566"/>
    <lineage>
        <taxon>Eukaryota</taxon>
        <taxon>Viridiplantae</taxon>
        <taxon>Chlorophyta</taxon>
        <taxon>core chlorophytes</taxon>
        <taxon>Trebouxiophyceae</taxon>
        <taxon>Trebouxiophyceae incertae sedis</taxon>
        <taxon>Coccomyxaceae</taxon>
        <taxon>Coccomyxa</taxon>
        <taxon>Coccomyxa subellipsoidea</taxon>
    </lineage>
</organism>
<dbReference type="GO" id="GO:0005634">
    <property type="term" value="C:nucleus"/>
    <property type="evidence" value="ECO:0007669"/>
    <property type="project" value="TreeGrafter"/>
</dbReference>
<proteinExistence type="predicted"/>
<dbReference type="SUPFAM" id="SSF53335">
    <property type="entry name" value="S-adenosyl-L-methionine-dependent methyltransferases"/>
    <property type="match status" value="1"/>
</dbReference>
<reference evidence="4 5" key="1">
    <citation type="journal article" date="2012" name="Genome Biol.">
        <title>The genome of the polar eukaryotic microalga coccomyxa subellipsoidea reveals traits of cold adaptation.</title>
        <authorList>
            <person name="Blanc G."/>
            <person name="Agarkova I."/>
            <person name="Grimwood J."/>
            <person name="Kuo A."/>
            <person name="Brueggeman A."/>
            <person name="Dunigan D."/>
            <person name="Gurnon J."/>
            <person name="Ladunga I."/>
            <person name="Lindquist E."/>
            <person name="Lucas S."/>
            <person name="Pangilinan J."/>
            <person name="Proschold T."/>
            <person name="Salamov A."/>
            <person name="Schmutz J."/>
            <person name="Weeks D."/>
            <person name="Yamada T."/>
            <person name="Claverie J.M."/>
            <person name="Grigoriev I."/>
            <person name="Van Etten J."/>
            <person name="Lomsadze A."/>
            <person name="Borodovsky M."/>
        </authorList>
    </citation>
    <scope>NUCLEOTIDE SEQUENCE [LARGE SCALE GENOMIC DNA]</scope>
    <source>
        <strain evidence="4 5">C-169</strain>
    </source>
</reference>
<dbReference type="GO" id="GO:0008168">
    <property type="term" value="F:methyltransferase activity"/>
    <property type="evidence" value="ECO:0007669"/>
    <property type="project" value="UniProtKB-KW"/>
</dbReference>
<accession>I0YXQ2</accession>
<feature type="compositionally biased region" description="Basic and acidic residues" evidence="3">
    <location>
        <begin position="75"/>
        <end position="86"/>
    </location>
</feature>
<dbReference type="PANTHER" id="PTHR13393:SF0">
    <property type="entry name" value="RNA N6-ADENOSINE-METHYLTRANSFERASE METTL16"/>
    <property type="match status" value="1"/>
</dbReference>
<evidence type="ECO:0000256" key="2">
    <source>
        <dbReference type="ARBA" id="ARBA00022679"/>
    </source>
</evidence>
<feature type="region of interest" description="Disordered" evidence="3">
    <location>
        <begin position="63"/>
        <end position="125"/>
    </location>
</feature>
<name>I0YXQ2_COCSC</name>
<dbReference type="GeneID" id="17041159"/>
<dbReference type="STRING" id="574566.I0YXQ2"/>
<evidence type="ECO:0000256" key="3">
    <source>
        <dbReference type="SAM" id="MobiDB-lite"/>
    </source>
</evidence>
<gene>
    <name evidence="4" type="ORF">COCSUDRAFT_53530</name>
</gene>
<comment type="caution">
    <text evidence="4">The sequence shown here is derived from an EMBL/GenBank/DDBJ whole genome shotgun (WGS) entry which is preliminary data.</text>
</comment>
<protein>
    <recommendedName>
        <fullName evidence="6">S-adenosyl-L-methionine dependent methyltransferase</fullName>
    </recommendedName>
</protein>
<keyword evidence="5" id="KW-1185">Reference proteome</keyword>
<dbReference type="Gene3D" id="3.40.50.150">
    <property type="entry name" value="Vaccinia Virus protein VP39"/>
    <property type="match status" value="1"/>
</dbReference>
<dbReference type="CDD" id="cd02440">
    <property type="entry name" value="AdoMet_MTases"/>
    <property type="match status" value="1"/>
</dbReference>
<evidence type="ECO:0000313" key="5">
    <source>
        <dbReference type="Proteomes" id="UP000007264"/>
    </source>
</evidence>
<keyword evidence="2" id="KW-0808">Transferase</keyword>
<keyword evidence="1" id="KW-0489">Methyltransferase</keyword>
<dbReference type="Pfam" id="PF05971">
    <property type="entry name" value="Methyltransf_10"/>
    <property type="match status" value="1"/>
</dbReference>
<dbReference type="GO" id="GO:0070475">
    <property type="term" value="P:rRNA base methylation"/>
    <property type="evidence" value="ECO:0007669"/>
    <property type="project" value="TreeGrafter"/>
</dbReference>
<dbReference type="RefSeq" id="XP_005647715.1">
    <property type="nucleotide sequence ID" value="XM_005647658.1"/>
</dbReference>
<dbReference type="OrthoDB" id="514248at2759"/>
<dbReference type="InterPro" id="IPR010286">
    <property type="entry name" value="METTL16/RlmF"/>
</dbReference>
<dbReference type="Proteomes" id="UP000007264">
    <property type="component" value="Unassembled WGS sequence"/>
</dbReference>
<feature type="compositionally biased region" description="Polar residues" evidence="3">
    <location>
        <begin position="87"/>
        <end position="98"/>
    </location>
</feature>
<sequence>MGEDIHAALREYTASKAEIEELLRLDPLNADIIQVLHDLDAAIKDAQEAIDAAEATHGIAASTSNNAIVDEQAGPEEKVPEVRVNPDSRSAAASSNGQGVPPSNGGSYGAAAARLQRSGREEEPDFAQLAGRYPELSPHVKVGPSGRGSIDFTNFEAARQLTRALLHSQHGLHWWVPDGHLIPPVTNRANYIHWLHDLLTLCPDSREVRVLDIGCGANLIYPLLGSAMHNWSFVAADITDVAVKWARANLRANTQLEALIEVRDVRPKDAQHTPTGILLPAVQEGERFTFTMCNPPFFSSMDEAGLNPATAFSGTAQEMTHPGGELAFVMQMIRDSSQLQDHVAWYTTMVGKKATLRRAREALHAAAVPAVRTTEFVQGRISRWGLAWSFAAGPGSAAQPLPRPPAGARIVAR</sequence>
<dbReference type="InterPro" id="IPR029063">
    <property type="entry name" value="SAM-dependent_MTases_sf"/>
</dbReference>
<dbReference type="KEGG" id="csl:COCSUDRAFT_53530"/>
<dbReference type="EMBL" id="AGSI01000008">
    <property type="protein sequence ID" value="EIE23171.1"/>
    <property type="molecule type" value="Genomic_DNA"/>
</dbReference>